<dbReference type="Proteomes" id="UP000002149">
    <property type="component" value="Chromosome 7"/>
</dbReference>
<accession>A0A0S2M5X3</accession>
<dbReference type="InParanoid" id="A0A0S2M5X3"/>
<keyword evidence="2" id="KW-1185">Reference proteome</keyword>
<dbReference type="EMBL" id="AE017347">
    <property type="protein sequence ID" value="ALO69280.1"/>
    <property type="molecule type" value="Genomic_DNA"/>
</dbReference>
<evidence type="ECO:0000313" key="2">
    <source>
        <dbReference type="Proteomes" id="UP000002149"/>
    </source>
</evidence>
<dbReference type="GeneID" id="36392934"/>
<proteinExistence type="predicted"/>
<dbReference type="VEuPathDB" id="FungiDB:CNG01955"/>
<protein>
    <submittedName>
        <fullName evidence="1">Uncharacterized protein</fullName>
    </submittedName>
</protein>
<dbReference type="OrthoDB" id="2596588at2759"/>
<dbReference type="PaxDb" id="214684-A0A0S2M5X3"/>
<dbReference type="KEGG" id="cne:CNG01955"/>
<dbReference type="RefSeq" id="XP_024514539.1">
    <property type="nucleotide sequence ID" value="XM_024658616.1"/>
</dbReference>
<evidence type="ECO:0000313" key="1">
    <source>
        <dbReference type="EMBL" id="ALO69280.1"/>
    </source>
</evidence>
<dbReference type="STRING" id="214684.A0A0S2M5X3"/>
<sequence>MTHDMPYHRSPPLMPISLTPIIRRKSLLKFPPMEVTWDERPIQSSSPHSRHIPMMITGRPHKLHKEPPKKILLSEELHILPPAKLATYSVGGGEVLARSVKKKKSLGHCCPLRVATPKHANDIMPAQTTSVDRLEVLSNGSLPDDSEILPLSTTDHAAPSPVESDESWQHHESYYPEYTPIIRKCSPSQTIAGTSSLAELHVERHAHLIRHSVAVHYPKLPTWEEYNPGAKGDKAESGWKTGIYGVGGWSEYE</sequence>
<name>A0A0S2M5X3_CRYD1</name>
<reference evidence="1 2" key="1">
    <citation type="journal article" date="2005" name="Science">
        <title>The genome of the basidiomycetous yeast and human pathogen Cryptococcus neoformans.</title>
        <authorList>
            <person name="Loftus B.J."/>
            <person name="Fung E."/>
            <person name="Roncaglia P."/>
            <person name="Rowley D."/>
            <person name="Amedeo P."/>
            <person name="Bruno D."/>
            <person name="Vamathevan J."/>
            <person name="Miranda M."/>
            <person name="Anderson I.J."/>
            <person name="Fraser J.A."/>
            <person name="Allen J.E."/>
            <person name="Bosdet I.E."/>
            <person name="Brent M.R."/>
            <person name="Chiu R."/>
            <person name="Doering T.L."/>
            <person name="Donlin M.J."/>
            <person name="D'Souza C.A."/>
            <person name="Fox D.S."/>
            <person name="Grinberg V."/>
            <person name="Fu J."/>
            <person name="Fukushima M."/>
            <person name="Haas B.J."/>
            <person name="Huang J.C."/>
            <person name="Janbon G."/>
            <person name="Jones S.J."/>
            <person name="Koo H.L."/>
            <person name="Krzywinski M.I."/>
            <person name="Kwon-Chung J.K."/>
            <person name="Lengeler K.B."/>
            <person name="Maiti R."/>
            <person name="Marra M.A."/>
            <person name="Marra R.E."/>
            <person name="Mathewson C.A."/>
            <person name="Mitchell T.G."/>
            <person name="Pertea M."/>
            <person name="Riggs F.R."/>
            <person name="Salzberg S.L."/>
            <person name="Schein J.E."/>
            <person name="Shvartsbeyn A."/>
            <person name="Shin H."/>
            <person name="Shumway M."/>
            <person name="Specht C.A."/>
            <person name="Suh B.B."/>
            <person name="Tenney A."/>
            <person name="Utterback T.R."/>
            <person name="Wickes B.L."/>
            <person name="Wortman J.R."/>
            <person name="Wye N.H."/>
            <person name="Kronstad J.W."/>
            <person name="Lodge J.K."/>
            <person name="Heitman J."/>
            <person name="Davis R.W."/>
            <person name="Fraser C.M."/>
            <person name="Hyman R.W."/>
        </authorList>
    </citation>
    <scope>NUCLEOTIDE SEQUENCE [LARGE SCALE GENOMIC DNA]</scope>
    <source>
        <strain evidence="2">JEC21 / ATCC MYA-565</strain>
    </source>
</reference>
<gene>
    <name evidence="1" type="ordered locus">CNG01955</name>
</gene>
<organism evidence="1 2">
    <name type="scientific">Cryptococcus deneoformans (strain JEC21 / ATCC MYA-565)</name>
    <name type="common">Cryptococcus neoformans var. neoformans serotype D</name>
    <dbReference type="NCBI Taxonomy" id="214684"/>
    <lineage>
        <taxon>Eukaryota</taxon>
        <taxon>Fungi</taxon>
        <taxon>Dikarya</taxon>
        <taxon>Basidiomycota</taxon>
        <taxon>Agaricomycotina</taxon>
        <taxon>Tremellomycetes</taxon>
        <taxon>Tremellales</taxon>
        <taxon>Cryptococcaceae</taxon>
        <taxon>Cryptococcus</taxon>
        <taxon>Cryptococcus neoformans species complex</taxon>
    </lineage>
</organism>
<dbReference type="AlphaFoldDB" id="A0A0S2M5X3"/>